<feature type="compositionally biased region" description="Basic and acidic residues" evidence="1">
    <location>
        <begin position="300"/>
        <end position="310"/>
    </location>
</feature>
<dbReference type="OrthoDB" id="5982841at2759"/>
<accession>A0A2B4RC87</accession>
<proteinExistence type="predicted"/>
<feature type="region of interest" description="Disordered" evidence="1">
    <location>
        <begin position="285"/>
        <end position="311"/>
    </location>
</feature>
<evidence type="ECO:0000313" key="3">
    <source>
        <dbReference type="Proteomes" id="UP000225706"/>
    </source>
</evidence>
<dbReference type="InterPro" id="IPR005312">
    <property type="entry name" value="DUF1759"/>
</dbReference>
<dbReference type="AlphaFoldDB" id="A0A2B4RC87"/>
<comment type="caution">
    <text evidence="2">The sequence shown here is derived from an EMBL/GenBank/DDBJ whole genome shotgun (WGS) entry which is preliminary data.</text>
</comment>
<dbReference type="Pfam" id="PF03564">
    <property type="entry name" value="DUF1759"/>
    <property type="match status" value="1"/>
</dbReference>
<reference evidence="3" key="1">
    <citation type="journal article" date="2017" name="bioRxiv">
        <title>Comparative analysis of the genomes of Stylophora pistillata and Acropora digitifera provides evidence for extensive differences between species of corals.</title>
        <authorList>
            <person name="Voolstra C.R."/>
            <person name="Li Y."/>
            <person name="Liew Y.J."/>
            <person name="Baumgarten S."/>
            <person name="Zoccola D."/>
            <person name="Flot J.-F."/>
            <person name="Tambutte S."/>
            <person name="Allemand D."/>
            <person name="Aranda M."/>
        </authorList>
    </citation>
    <scope>NUCLEOTIDE SEQUENCE [LARGE SCALE GENOMIC DNA]</scope>
</reference>
<keyword evidence="3" id="KW-1185">Reference proteome</keyword>
<dbReference type="EMBL" id="LSMT01000785">
    <property type="protein sequence ID" value="PFX14403.1"/>
    <property type="molecule type" value="Genomic_DNA"/>
</dbReference>
<evidence type="ECO:0000256" key="1">
    <source>
        <dbReference type="SAM" id="MobiDB-lite"/>
    </source>
</evidence>
<sequence>MAANYAAAVELLKKRFGKKIAIQRTLVNELLNTQPVFNDGDTVRLRNLYDFVESKYRALQALQVEEQNYSEIVVPVLLERIPASIRLTITRGTNYLEWSVQELLAALLTEVELREDHCLNQRGFSDRRKVSVIPTANALFGRKGEVKGCAFCLGNQAPENCTKVNDIGELKQKKDILNALQSGGELMIKPTVKQRSGFLGTLLASIGVPLLLNALTGKGLRNRMASGKGGAGMQNRPYGYIPYYPPQAQQAPTVGAPGPPGPPGEGFKKTFDGNFDIENKQLKNLKEPTDPQDSCTKAYTDSHVHTDGRRPMTGALNMQDNKTINVADPTNNKDVRNDNTIDGTISFNGHLPNRDRQIINLGTPIAEDNAANEKYVDNQVATKPNTSLIVLRDGSQAMTGNFDLYNFKAINSAAPTAGTDLCNKTYIDSELAKKHDVGSDDLSNYLDRTKGRNIEKVLNFTSLHGGKRQITSISDQPLNGTAVVNSNKLNAELKKKADADVMINGLSAKLEKADADVMISGLSAKLEKTTFNTEIANKPNTSAVMLLDGSQSMIANLDLGNQKAVNSAAPSASTDFCNKTYVDGELQKTKTNLEKHINNHLSHSIITYLNNDLDYVMNGIIGNEFSDEDNITVDMYSAAKSEYTVVFEMWWESKKVDPNSVTLSATSSVEIISRLRSNRFSNHIVSLTHMTKWSNTTPNYLMFDIVMKFKRNISKYHLKLPIWVVVYGSKGYHNSLPEDVWDRWYSFYDSEMHIYPQTILTNDPQETRNPTTKKYVDDIKTSLQTKINARATKTAVTNATKRFGIEAVLLMTIVLE</sequence>
<dbReference type="Proteomes" id="UP000225706">
    <property type="component" value="Unassembled WGS sequence"/>
</dbReference>
<protein>
    <submittedName>
        <fullName evidence="2">Uncharacterized protein</fullName>
    </submittedName>
</protein>
<organism evidence="2 3">
    <name type="scientific">Stylophora pistillata</name>
    <name type="common">Smooth cauliflower coral</name>
    <dbReference type="NCBI Taxonomy" id="50429"/>
    <lineage>
        <taxon>Eukaryota</taxon>
        <taxon>Metazoa</taxon>
        <taxon>Cnidaria</taxon>
        <taxon>Anthozoa</taxon>
        <taxon>Hexacorallia</taxon>
        <taxon>Scleractinia</taxon>
        <taxon>Astrocoeniina</taxon>
        <taxon>Pocilloporidae</taxon>
        <taxon>Stylophora</taxon>
    </lineage>
</organism>
<gene>
    <name evidence="2" type="ORF">AWC38_SpisGene21443</name>
</gene>
<evidence type="ECO:0000313" key="2">
    <source>
        <dbReference type="EMBL" id="PFX14403.1"/>
    </source>
</evidence>
<name>A0A2B4RC87_STYPI</name>